<dbReference type="PANTHER" id="PTHR31649">
    <property type="entry name" value="AGAP009604-PA"/>
    <property type="match status" value="1"/>
</dbReference>
<reference evidence="1" key="1">
    <citation type="journal article" date="2023" name="Insect Mol. Biol.">
        <title>Genome sequencing provides insights into the evolution of gene families encoding plant cell wall-degrading enzymes in longhorned beetles.</title>
        <authorList>
            <person name="Shin N.R."/>
            <person name="Okamura Y."/>
            <person name="Kirsch R."/>
            <person name="Pauchet Y."/>
        </authorList>
    </citation>
    <scope>NUCLEOTIDE SEQUENCE</scope>
    <source>
        <strain evidence="1">AMC_N1</strain>
    </source>
</reference>
<dbReference type="Proteomes" id="UP001162162">
    <property type="component" value="Unassembled WGS sequence"/>
</dbReference>
<dbReference type="InterPro" id="IPR006616">
    <property type="entry name" value="DM9_repeat"/>
</dbReference>
<evidence type="ECO:0000313" key="2">
    <source>
        <dbReference type="Proteomes" id="UP001162162"/>
    </source>
</evidence>
<sequence>MSGCVLAGAVEKKSGDGDYYWRDYTGDIPQDAVEGGSDINKRTTYIGQVYVKNGGIIPVTIYPGQKFVMANIFTLHKTQDYIKILCSSSKDNFKWVSANAKDIHLRFIGKHLVRGGVEYGLVSNIGRVLYQNEIVVGKVCGFSVGNANMYFPYKNEEKSSSLYEVLVYEPKTTTVGTER</sequence>
<protein>
    <submittedName>
        <fullName evidence="1">Uncharacterized protein</fullName>
    </submittedName>
</protein>
<proteinExistence type="predicted"/>
<accession>A0AAV8ZC06</accession>
<organism evidence="1 2">
    <name type="scientific">Aromia moschata</name>
    <dbReference type="NCBI Taxonomy" id="1265417"/>
    <lineage>
        <taxon>Eukaryota</taxon>
        <taxon>Metazoa</taxon>
        <taxon>Ecdysozoa</taxon>
        <taxon>Arthropoda</taxon>
        <taxon>Hexapoda</taxon>
        <taxon>Insecta</taxon>
        <taxon>Pterygota</taxon>
        <taxon>Neoptera</taxon>
        <taxon>Endopterygota</taxon>
        <taxon>Coleoptera</taxon>
        <taxon>Polyphaga</taxon>
        <taxon>Cucujiformia</taxon>
        <taxon>Chrysomeloidea</taxon>
        <taxon>Cerambycidae</taxon>
        <taxon>Cerambycinae</taxon>
        <taxon>Callichromatini</taxon>
        <taxon>Aromia</taxon>
    </lineage>
</organism>
<dbReference type="SMART" id="SM00696">
    <property type="entry name" value="DM9"/>
    <property type="match status" value="1"/>
</dbReference>
<gene>
    <name evidence="1" type="ORF">NQ318_008824</name>
</gene>
<keyword evidence="2" id="KW-1185">Reference proteome</keyword>
<evidence type="ECO:0000313" key="1">
    <source>
        <dbReference type="EMBL" id="KAJ8961144.1"/>
    </source>
</evidence>
<comment type="caution">
    <text evidence="1">The sequence shown here is derived from an EMBL/GenBank/DDBJ whole genome shotgun (WGS) entry which is preliminary data.</text>
</comment>
<dbReference type="EMBL" id="JAPWTK010000006">
    <property type="protein sequence ID" value="KAJ8961144.1"/>
    <property type="molecule type" value="Genomic_DNA"/>
</dbReference>
<dbReference type="AlphaFoldDB" id="A0AAV8ZC06"/>
<name>A0AAV8ZC06_9CUCU</name>
<dbReference type="PANTHER" id="PTHR31649:SF10">
    <property type="entry name" value="IP19903P-RELATED"/>
    <property type="match status" value="1"/>
</dbReference>